<evidence type="ECO:0000313" key="2">
    <source>
        <dbReference type="Proteomes" id="UP000675554"/>
    </source>
</evidence>
<accession>A0A8T4IYN0</accession>
<organism evidence="1 2">
    <name type="scientific">Streptomyces daliensis</name>
    <dbReference type="NCBI Taxonomy" id="299421"/>
    <lineage>
        <taxon>Bacteria</taxon>
        <taxon>Bacillati</taxon>
        <taxon>Actinomycetota</taxon>
        <taxon>Actinomycetes</taxon>
        <taxon>Kitasatosporales</taxon>
        <taxon>Streptomycetaceae</taxon>
        <taxon>Streptomyces</taxon>
    </lineage>
</organism>
<evidence type="ECO:0000313" key="1">
    <source>
        <dbReference type="EMBL" id="MBR7676272.1"/>
    </source>
</evidence>
<dbReference type="AlphaFoldDB" id="A0A8T4IYN0"/>
<proteinExistence type="predicted"/>
<name>A0A8T4IYN0_9ACTN</name>
<protein>
    <submittedName>
        <fullName evidence="1">Uncharacterized protein</fullName>
    </submittedName>
</protein>
<comment type="caution">
    <text evidence="1">The sequence shown here is derived from an EMBL/GenBank/DDBJ whole genome shotgun (WGS) entry which is preliminary data.</text>
</comment>
<dbReference type="Proteomes" id="UP000675554">
    <property type="component" value="Unassembled WGS sequence"/>
</dbReference>
<dbReference type="EMBL" id="JAGSMN010000628">
    <property type="protein sequence ID" value="MBR7676272.1"/>
    <property type="molecule type" value="Genomic_DNA"/>
</dbReference>
<keyword evidence="2" id="KW-1185">Reference proteome</keyword>
<reference evidence="1" key="1">
    <citation type="submission" date="2021-04" db="EMBL/GenBank/DDBJ databases">
        <title>Sequencing of actinobacteria type strains.</title>
        <authorList>
            <person name="Nguyen G.-S."/>
            <person name="Wentzel A."/>
        </authorList>
    </citation>
    <scope>NUCLEOTIDE SEQUENCE</scope>
    <source>
        <strain evidence="1">DSM 42095</strain>
    </source>
</reference>
<gene>
    <name evidence="1" type="ORF">KDA82_25335</name>
</gene>
<sequence>MRVGTQFTGTLAPGQSGRWFTYGWPQEWHVVWYFMPTSPQAGNPQLEWETDVERASGSAVTYWLTVKNLSNSQLNFEGRYAVLN</sequence>